<organism evidence="13 14">
    <name type="scientific">Methanothrix harundinacea (strain 6Ac)</name>
    <name type="common">Methanosaeta harundinacea</name>
    <dbReference type="NCBI Taxonomy" id="1110509"/>
    <lineage>
        <taxon>Archaea</taxon>
        <taxon>Methanobacteriati</taxon>
        <taxon>Methanobacteriota</taxon>
        <taxon>Stenosarchaea group</taxon>
        <taxon>Methanomicrobia</taxon>
        <taxon>Methanotrichales</taxon>
        <taxon>Methanotrichaceae</taxon>
        <taxon>Methanothrix</taxon>
    </lineage>
</organism>
<keyword evidence="8 12" id="KW-0443">Lipid metabolism</keyword>
<keyword evidence="9 12" id="KW-0472">Membrane</keyword>
<feature type="transmembrane region" description="Helical" evidence="12">
    <location>
        <begin position="199"/>
        <end position="217"/>
    </location>
</feature>
<sequence length="275" mass="28735">MKMVRVFLEIMRPGNCLMAGIAALIGLMVADSGPLPVTAALVFIAVFAVTGAGNAVNDYFDREIDAVNRPGRPIPSKRISPERAFAWSILLFLLGSAVALLINPVAFAIAVANSILLYLYARNLKVTPFFGNLAVGYLTGSTFLFGGAAGGDVGITLFLFLLATLATLAREVEKDIEDVPGDRASGARTLPIVIGERRASHLAASFVLIAILLSYLAPLGRAYLAAVTVADLLFLAALASILRGEAPRAQKMLKAGMAAALVAFMVAAASGMGLL</sequence>
<dbReference type="GO" id="GO:0000287">
    <property type="term" value="F:magnesium ion binding"/>
    <property type="evidence" value="ECO:0007669"/>
    <property type="project" value="UniProtKB-UniRule"/>
</dbReference>
<dbReference type="KEGG" id="mhi:Mhar_1249"/>
<keyword evidence="7 12" id="KW-1133">Transmembrane helix</keyword>
<feature type="transmembrane region" description="Helical" evidence="12">
    <location>
        <begin position="255"/>
        <end position="274"/>
    </location>
</feature>
<evidence type="ECO:0000256" key="6">
    <source>
        <dbReference type="ARBA" id="ARBA00022842"/>
    </source>
</evidence>
<feature type="transmembrane region" description="Helical" evidence="12">
    <location>
        <begin position="223"/>
        <end position="243"/>
    </location>
</feature>
<dbReference type="Proteomes" id="UP000005877">
    <property type="component" value="Chromosome"/>
</dbReference>
<protein>
    <recommendedName>
        <fullName evidence="12">Digeranylgeranylglyceryl phosphate synthase</fullName>
        <shortName evidence="12">DGGGP synthase</shortName>
        <shortName evidence="12">DGGGPS</shortName>
        <ecNumber evidence="12">2.5.1.42</ecNumber>
    </recommendedName>
    <alternativeName>
        <fullName evidence="12">(S)-2,3-di-O-geranylgeranylglyceryl phosphate synthase</fullName>
    </alternativeName>
    <alternativeName>
        <fullName evidence="12">Geranylgeranylglycerol-phosphate geranylgeranyltransferase</fullName>
    </alternativeName>
</protein>
<keyword evidence="5 12" id="KW-0812">Transmembrane</keyword>
<evidence type="ECO:0000256" key="4">
    <source>
        <dbReference type="ARBA" id="ARBA00022679"/>
    </source>
</evidence>
<dbReference type="Gene3D" id="1.20.120.1780">
    <property type="entry name" value="UbiA prenyltransferase"/>
    <property type="match status" value="1"/>
</dbReference>
<evidence type="ECO:0000256" key="11">
    <source>
        <dbReference type="ARBA" id="ARBA00023264"/>
    </source>
</evidence>
<dbReference type="Gene3D" id="1.10.357.140">
    <property type="entry name" value="UbiA prenyltransferase"/>
    <property type="match status" value="1"/>
</dbReference>
<comment type="function">
    <text evidence="12">Prenyltransferase that catalyzes the transfer of the geranylgeranyl moiety of geranylgeranyl diphosphate (GGPP) to the C2 hydroxyl of (S)-3-O-geranylgeranylglyceryl phosphate (GGGP). This reaction is the second ether-bond-formation step in the biosynthesis of archaeal membrane lipids.</text>
</comment>
<dbReference type="InterPro" id="IPR050475">
    <property type="entry name" value="Prenyltransferase_related"/>
</dbReference>
<evidence type="ECO:0000256" key="3">
    <source>
        <dbReference type="ARBA" id="ARBA00022516"/>
    </source>
</evidence>
<evidence type="ECO:0000256" key="12">
    <source>
        <dbReference type="HAMAP-Rule" id="MF_01286"/>
    </source>
</evidence>
<evidence type="ECO:0000256" key="5">
    <source>
        <dbReference type="ARBA" id="ARBA00022692"/>
    </source>
</evidence>
<dbReference type="PANTHER" id="PTHR42723">
    <property type="entry name" value="CHLOROPHYLL SYNTHASE"/>
    <property type="match status" value="1"/>
</dbReference>
<dbReference type="HAMAP" id="MF_01286">
    <property type="entry name" value="DGGGP_synth"/>
    <property type="match status" value="1"/>
</dbReference>
<dbReference type="STRING" id="1110509.Mhar_1249"/>
<keyword evidence="2 12" id="KW-1003">Cell membrane</keyword>
<dbReference type="CDD" id="cd13961">
    <property type="entry name" value="PT_UbiA_DGGGPS"/>
    <property type="match status" value="1"/>
</dbReference>
<dbReference type="RefSeq" id="WP_014586798.1">
    <property type="nucleotide sequence ID" value="NC_017527.1"/>
</dbReference>
<dbReference type="PATRIC" id="fig|1110509.7.peg.1384"/>
<dbReference type="NCBIfam" id="NF009521">
    <property type="entry name" value="PRK12882.1"/>
    <property type="match status" value="1"/>
</dbReference>
<keyword evidence="14" id="KW-1185">Reference proteome</keyword>
<dbReference type="InterPro" id="IPR023547">
    <property type="entry name" value="DGGGP_synth"/>
</dbReference>
<dbReference type="Pfam" id="PF01040">
    <property type="entry name" value="UbiA"/>
    <property type="match status" value="1"/>
</dbReference>
<keyword evidence="11 12" id="KW-1208">Phospholipid metabolism</keyword>
<dbReference type="AlphaFoldDB" id="G7WNC2"/>
<dbReference type="EMBL" id="CP003117">
    <property type="protein sequence ID" value="AET64613.1"/>
    <property type="molecule type" value="Genomic_DNA"/>
</dbReference>
<keyword evidence="3 12" id="KW-0444">Lipid biosynthesis</keyword>
<dbReference type="InterPro" id="IPR000537">
    <property type="entry name" value="UbiA_prenyltransferase"/>
</dbReference>
<keyword evidence="10 12" id="KW-0594">Phospholipid biosynthesis</keyword>
<dbReference type="GO" id="GO:0047295">
    <property type="term" value="F:geranylgeranylglycerol-phosphate geranylgeranyltransferase activity"/>
    <property type="evidence" value="ECO:0007669"/>
    <property type="project" value="UniProtKB-UniRule"/>
</dbReference>
<dbReference type="GO" id="GO:0005886">
    <property type="term" value="C:plasma membrane"/>
    <property type="evidence" value="ECO:0007669"/>
    <property type="project" value="UniProtKB-SubCell"/>
</dbReference>
<comment type="cofactor">
    <cofactor evidence="12">
        <name>Mg(2+)</name>
        <dbReference type="ChEBI" id="CHEBI:18420"/>
    </cofactor>
</comment>
<dbReference type="InterPro" id="IPR044878">
    <property type="entry name" value="UbiA_sf"/>
</dbReference>
<feature type="transmembrane region" description="Helical" evidence="12">
    <location>
        <begin position="140"/>
        <end position="165"/>
    </location>
</feature>
<keyword evidence="4 12" id="KW-0808">Transferase</keyword>
<accession>G7WNC2</accession>
<dbReference type="EC" id="2.5.1.42" evidence="12"/>
<dbReference type="UniPathway" id="UPA00940"/>
<name>G7WNC2_METH6</name>
<evidence type="ECO:0000256" key="7">
    <source>
        <dbReference type="ARBA" id="ARBA00022989"/>
    </source>
</evidence>
<proteinExistence type="inferred from homology"/>
<evidence type="ECO:0000313" key="13">
    <source>
        <dbReference type="EMBL" id="AET64613.1"/>
    </source>
</evidence>
<dbReference type="GO" id="GO:0046474">
    <property type="term" value="P:glycerophospholipid biosynthetic process"/>
    <property type="evidence" value="ECO:0007669"/>
    <property type="project" value="UniProtKB-UniRule"/>
</dbReference>
<evidence type="ECO:0000313" key="14">
    <source>
        <dbReference type="Proteomes" id="UP000005877"/>
    </source>
</evidence>
<comment type="similarity">
    <text evidence="12">Belongs to the UbiA prenyltransferase family. DGGGP synthase subfamily.</text>
</comment>
<evidence type="ECO:0000256" key="9">
    <source>
        <dbReference type="ARBA" id="ARBA00023136"/>
    </source>
</evidence>
<gene>
    <name evidence="13" type="ordered locus">Mhar_1249</name>
</gene>
<feature type="transmembrane region" description="Helical" evidence="12">
    <location>
        <begin position="42"/>
        <end position="60"/>
    </location>
</feature>
<dbReference type="GeneID" id="12510418"/>
<feature type="transmembrane region" description="Helical" evidence="12">
    <location>
        <begin position="87"/>
        <end position="120"/>
    </location>
</feature>
<reference evidence="13 14" key="1">
    <citation type="journal article" date="2012" name="PLoS ONE">
        <title>The genome characteristics and predicted function of methyl-group oxidation pathway in the obligate aceticlastic methanogens, Methanosaeta spp.</title>
        <authorList>
            <person name="Zhu J."/>
            <person name="Zheng H."/>
            <person name="Ai G."/>
            <person name="Zhang G."/>
            <person name="Liu D."/>
            <person name="Liu X."/>
            <person name="Dong X."/>
        </authorList>
    </citation>
    <scope>NUCLEOTIDE SEQUENCE [LARGE SCALE GENOMIC DNA]</scope>
    <source>
        <strain evidence="13 14">6Ac</strain>
    </source>
</reference>
<comment type="subcellular location">
    <subcellularLocation>
        <location evidence="1 12">Cell membrane</location>
        <topology evidence="1 12">Multi-pass membrane protein</topology>
    </subcellularLocation>
</comment>
<evidence type="ECO:0000256" key="8">
    <source>
        <dbReference type="ARBA" id="ARBA00023098"/>
    </source>
</evidence>
<comment type="catalytic activity">
    <reaction evidence="12">
        <text>sn-3-O-(geranylgeranyl)glycerol 1-phosphate + (2E,6E,10E)-geranylgeranyl diphosphate = 2,3-bis-O-(geranylgeranyl)-sn-glycerol 1-phosphate + diphosphate</text>
        <dbReference type="Rhea" id="RHEA:18109"/>
        <dbReference type="ChEBI" id="CHEBI:33019"/>
        <dbReference type="ChEBI" id="CHEBI:57677"/>
        <dbReference type="ChEBI" id="CHEBI:58756"/>
        <dbReference type="ChEBI" id="CHEBI:58837"/>
        <dbReference type="EC" id="2.5.1.42"/>
    </reaction>
</comment>
<dbReference type="PANTHER" id="PTHR42723:SF1">
    <property type="entry name" value="CHLOROPHYLL SYNTHASE, CHLOROPLASTIC"/>
    <property type="match status" value="1"/>
</dbReference>
<keyword evidence="6 12" id="KW-0460">Magnesium</keyword>
<evidence type="ECO:0000256" key="10">
    <source>
        <dbReference type="ARBA" id="ARBA00023209"/>
    </source>
</evidence>
<evidence type="ECO:0000256" key="1">
    <source>
        <dbReference type="ARBA" id="ARBA00004651"/>
    </source>
</evidence>
<comment type="pathway">
    <text evidence="12">Membrane lipid metabolism; glycerophospholipid metabolism.</text>
</comment>
<evidence type="ECO:0000256" key="2">
    <source>
        <dbReference type="ARBA" id="ARBA00022475"/>
    </source>
</evidence>
<dbReference type="HOGENOM" id="CLU_073311_1_1_2"/>